<evidence type="ECO:0000313" key="2">
    <source>
        <dbReference type="Proteomes" id="UP000215703"/>
    </source>
</evidence>
<accession>A0A2U8P4W0</accession>
<dbReference type="Gene3D" id="2.30.30.110">
    <property type="match status" value="1"/>
</dbReference>
<dbReference type="InterPro" id="IPR003477">
    <property type="entry name" value="PemK-like"/>
</dbReference>
<dbReference type="GO" id="GO:0003677">
    <property type="term" value="F:DNA binding"/>
    <property type="evidence" value="ECO:0007669"/>
    <property type="project" value="InterPro"/>
</dbReference>
<dbReference type="Proteomes" id="UP000215703">
    <property type="component" value="Chromosome"/>
</dbReference>
<dbReference type="Pfam" id="PF02452">
    <property type="entry name" value="PemK_toxin"/>
    <property type="match status" value="1"/>
</dbReference>
<reference evidence="1 2" key="1">
    <citation type="journal article" date="2014" name="Int. J. Syst. Evol. Microbiol.">
        <title>Bradyrhizobium ottawaense sp. nov., a symbiotic nitrogen fixing bacterium from root nodules of soybeans in Canada.</title>
        <authorList>
            <person name="Yu X."/>
            <person name="Cloutier S."/>
            <person name="Tambong J.T."/>
            <person name="Bromfield E.S."/>
        </authorList>
    </citation>
    <scope>NUCLEOTIDE SEQUENCE [LARGE SCALE GENOMIC DNA]</scope>
    <source>
        <strain evidence="1 2">OO99</strain>
    </source>
</reference>
<evidence type="ECO:0000313" key="1">
    <source>
        <dbReference type="EMBL" id="AWL92697.1"/>
    </source>
</evidence>
<protein>
    <submittedName>
        <fullName evidence="1">Type II toxin-antitoxin system PemK/MazF family toxin</fullName>
    </submittedName>
</protein>
<reference evidence="1 2" key="2">
    <citation type="journal article" date="2017" name="Syst. Appl. Microbiol.">
        <title>Soybeans inoculated with root zone soils of Canadian native legumes harbour diverse and novel Bradyrhizobium spp. that possess agricultural potential.</title>
        <authorList>
            <person name="Bromfield E.S.P."/>
            <person name="Cloutier S."/>
            <person name="Tambong J.T."/>
            <person name="Tran Thi T.V."/>
        </authorList>
    </citation>
    <scope>NUCLEOTIDE SEQUENCE [LARGE SCALE GENOMIC DNA]</scope>
    <source>
        <strain evidence="1 2">OO99</strain>
    </source>
</reference>
<dbReference type="GeneID" id="98280397"/>
<dbReference type="EMBL" id="CP029425">
    <property type="protein sequence ID" value="AWL92697.1"/>
    <property type="molecule type" value="Genomic_DNA"/>
</dbReference>
<dbReference type="SUPFAM" id="SSF50118">
    <property type="entry name" value="Cell growth inhibitor/plasmid maintenance toxic component"/>
    <property type="match status" value="1"/>
</dbReference>
<dbReference type="AlphaFoldDB" id="A0A2U8P4W0"/>
<name>A0A2U8P4W0_9BRAD</name>
<dbReference type="InterPro" id="IPR011067">
    <property type="entry name" value="Plasmid_toxin/cell-grow_inhib"/>
</dbReference>
<proteinExistence type="predicted"/>
<sequence length="132" mass="14385">MPINFVPERGRILICDYDMARVSPEIDKVRRAVVVSPRSYNHRHGAGPGRCLVVPFSATAPHAATPADVPFAAGKYETLTVDTWAVCTAIMNVSHSRLTRVFIGHGNYSGESLDANDLKKVEEGLKHALGFP</sequence>
<dbReference type="RefSeq" id="WP_095424554.1">
    <property type="nucleotide sequence ID" value="NZ_CP029425.2"/>
</dbReference>
<organism evidence="1 2">
    <name type="scientific">Bradyrhizobium ottawaense</name>
    <dbReference type="NCBI Taxonomy" id="931866"/>
    <lineage>
        <taxon>Bacteria</taxon>
        <taxon>Pseudomonadati</taxon>
        <taxon>Pseudomonadota</taxon>
        <taxon>Alphaproteobacteria</taxon>
        <taxon>Hyphomicrobiales</taxon>
        <taxon>Nitrobacteraceae</taxon>
        <taxon>Bradyrhizobium</taxon>
    </lineage>
</organism>
<gene>
    <name evidence="1" type="ORF">CIT37_11100</name>
</gene>